<gene>
    <name evidence="12" type="ORF">ILYODFUR_025542</name>
</gene>
<feature type="transmembrane region" description="Helical" evidence="8">
    <location>
        <begin position="146"/>
        <end position="164"/>
    </location>
</feature>
<evidence type="ECO:0008006" key="14">
    <source>
        <dbReference type="Google" id="ProtNLM"/>
    </source>
</evidence>
<feature type="signal peptide" evidence="9">
    <location>
        <begin position="1"/>
        <end position="17"/>
    </location>
</feature>
<evidence type="ECO:0000259" key="10">
    <source>
        <dbReference type="Pfam" id="PF00021"/>
    </source>
</evidence>
<dbReference type="PANTHER" id="PTHR20914:SF9">
    <property type="entry name" value="COILED, ISOFORM A"/>
    <property type="match status" value="1"/>
</dbReference>
<evidence type="ECO:0000313" key="13">
    <source>
        <dbReference type="Proteomes" id="UP001482620"/>
    </source>
</evidence>
<feature type="chain" id="PRO_5046435514" description="UPAR/Ly6 domain-containing protein" evidence="9">
    <location>
        <begin position="18"/>
        <end position="165"/>
    </location>
</feature>
<dbReference type="Pfam" id="PF00021">
    <property type="entry name" value="UPAR_LY6"/>
    <property type="match status" value="1"/>
</dbReference>
<keyword evidence="5 9" id="KW-0732">Signal</keyword>
<dbReference type="Proteomes" id="UP001482620">
    <property type="component" value="Unassembled WGS sequence"/>
</dbReference>
<sequence length="165" mass="17700">MFLFALVLGVFLPKGGRKIADIKTKGCAMPEQCLNGSINFGVAKVVQKSMCCTTELCNTQPPDYNSIPNGKKCFSCDAQSCTTTLTCEGEENYCIKGTTNVAGQSQTMKGCASKIMCSDQLASLVNQFIGAQFSCCQGDYCNSASSASPILLLLLVLLFFWVSFC</sequence>
<dbReference type="Gene3D" id="2.10.60.10">
    <property type="entry name" value="CD59"/>
    <property type="match status" value="2"/>
</dbReference>
<evidence type="ECO:0000256" key="4">
    <source>
        <dbReference type="ARBA" id="ARBA00022525"/>
    </source>
</evidence>
<organism evidence="12 13">
    <name type="scientific">Ilyodon furcidens</name>
    <name type="common">goldbreast splitfin</name>
    <dbReference type="NCBI Taxonomy" id="33524"/>
    <lineage>
        <taxon>Eukaryota</taxon>
        <taxon>Metazoa</taxon>
        <taxon>Chordata</taxon>
        <taxon>Craniata</taxon>
        <taxon>Vertebrata</taxon>
        <taxon>Euteleostomi</taxon>
        <taxon>Actinopterygii</taxon>
        <taxon>Neopterygii</taxon>
        <taxon>Teleostei</taxon>
        <taxon>Neoteleostei</taxon>
        <taxon>Acanthomorphata</taxon>
        <taxon>Ovalentaria</taxon>
        <taxon>Atherinomorphae</taxon>
        <taxon>Cyprinodontiformes</taxon>
        <taxon>Goodeidae</taxon>
        <taxon>Ilyodon</taxon>
    </lineage>
</organism>
<evidence type="ECO:0000256" key="7">
    <source>
        <dbReference type="ARBA" id="ARBA00023180"/>
    </source>
</evidence>
<evidence type="ECO:0000256" key="2">
    <source>
        <dbReference type="ARBA" id="ARBA00004613"/>
    </source>
</evidence>
<protein>
    <recommendedName>
        <fullName evidence="14">UPAR/Ly6 domain-containing protein</fullName>
    </recommendedName>
</protein>
<dbReference type="PANTHER" id="PTHR20914">
    <property type="entry name" value="LY6/PLAUR DOMAIN-CONTAINING PROTEIN 8"/>
    <property type="match status" value="1"/>
</dbReference>
<evidence type="ECO:0000259" key="11">
    <source>
        <dbReference type="Pfam" id="PF00087"/>
    </source>
</evidence>
<evidence type="ECO:0000256" key="9">
    <source>
        <dbReference type="SAM" id="SignalP"/>
    </source>
</evidence>
<evidence type="ECO:0000256" key="6">
    <source>
        <dbReference type="ARBA" id="ARBA00023136"/>
    </source>
</evidence>
<name>A0ABV0TDI6_9TELE</name>
<reference evidence="12 13" key="1">
    <citation type="submission" date="2021-06" db="EMBL/GenBank/DDBJ databases">
        <authorList>
            <person name="Palmer J.M."/>
        </authorList>
    </citation>
    <scope>NUCLEOTIDE SEQUENCE [LARGE SCALE GENOMIC DNA]</scope>
    <source>
        <strain evidence="13">if_2019</strain>
        <tissue evidence="12">Muscle</tissue>
    </source>
</reference>
<dbReference type="InterPro" id="IPR050918">
    <property type="entry name" value="CNF-like_PLA2_Inhibitor"/>
</dbReference>
<keyword evidence="13" id="KW-1185">Reference proteome</keyword>
<comment type="caution">
    <text evidence="12">The sequence shown here is derived from an EMBL/GenBank/DDBJ whole genome shotgun (WGS) entry which is preliminary data.</text>
</comment>
<dbReference type="SUPFAM" id="SSF57302">
    <property type="entry name" value="Snake toxin-like"/>
    <property type="match status" value="2"/>
</dbReference>
<evidence type="ECO:0000256" key="1">
    <source>
        <dbReference type="ARBA" id="ARBA00004236"/>
    </source>
</evidence>
<dbReference type="InterPro" id="IPR045860">
    <property type="entry name" value="Snake_toxin-like_sf"/>
</dbReference>
<dbReference type="EMBL" id="JAHRIQ010026303">
    <property type="protein sequence ID" value="MEQ2230076.1"/>
    <property type="molecule type" value="Genomic_DNA"/>
</dbReference>
<evidence type="ECO:0000313" key="12">
    <source>
        <dbReference type="EMBL" id="MEQ2230076.1"/>
    </source>
</evidence>
<keyword evidence="3" id="KW-1003">Cell membrane</keyword>
<keyword evidence="8" id="KW-1133">Transmembrane helix</keyword>
<evidence type="ECO:0000256" key="5">
    <source>
        <dbReference type="ARBA" id="ARBA00022729"/>
    </source>
</evidence>
<comment type="subcellular location">
    <subcellularLocation>
        <location evidence="1">Cell membrane</location>
    </subcellularLocation>
    <subcellularLocation>
        <location evidence="2">Secreted</location>
    </subcellularLocation>
</comment>
<keyword evidence="7" id="KW-0325">Glycoprotein</keyword>
<dbReference type="Pfam" id="PF00087">
    <property type="entry name" value="Toxin_TOLIP"/>
    <property type="match status" value="1"/>
</dbReference>
<keyword evidence="4" id="KW-0964">Secreted</keyword>
<evidence type="ECO:0000256" key="3">
    <source>
        <dbReference type="ARBA" id="ARBA00022475"/>
    </source>
</evidence>
<dbReference type="InterPro" id="IPR035076">
    <property type="entry name" value="Toxin/TOLIP"/>
</dbReference>
<accession>A0ABV0TDI6</accession>
<keyword evidence="6 8" id="KW-0472">Membrane</keyword>
<feature type="domain" description="UPAR/Ly6" evidence="10">
    <location>
        <begin position="18"/>
        <end position="59"/>
    </location>
</feature>
<evidence type="ECO:0000256" key="8">
    <source>
        <dbReference type="SAM" id="Phobius"/>
    </source>
</evidence>
<proteinExistence type="predicted"/>
<dbReference type="InterPro" id="IPR016054">
    <property type="entry name" value="LY6_UPA_recep-like"/>
</dbReference>
<feature type="domain" description="Snake toxin/toxin-like" evidence="11">
    <location>
        <begin position="72"/>
        <end position="142"/>
    </location>
</feature>
<keyword evidence="8" id="KW-0812">Transmembrane</keyword>